<sequence>MRRLLLISRRGPDAPGAADLRDELTALGADVTVAAADVSDRGALAAVLDGHDLTAVVHTAGVLDDGVVSSLDPGRLSIVLRPKADAAWHLHELTRGSDLAGFVLYASVSGVMGSPGQANYAAANAYLDSLAAHRRSLGLPAVSVAWGRGRRTPV</sequence>
<evidence type="ECO:0000313" key="4">
    <source>
        <dbReference type="Proteomes" id="UP000482800"/>
    </source>
</evidence>
<keyword evidence="1" id="KW-0808">Transferase</keyword>
<dbReference type="RefSeq" id="WP_173070376.1">
    <property type="nucleotide sequence ID" value="NZ_BLPF01000004.1"/>
</dbReference>
<dbReference type="Pfam" id="PF08659">
    <property type="entry name" value="KR"/>
    <property type="match status" value="1"/>
</dbReference>
<accession>A0A6V8KJJ2</accession>
<dbReference type="Gene3D" id="3.40.50.720">
    <property type="entry name" value="NAD(P)-binding Rossmann-like Domain"/>
    <property type="match status" value="1"/>
</dbReference>
<reference evidence="3 4" key="1">
    <citation type="submission" date="2020-03" db="EMBL/GenBank/DDBJ databases">
        <title>Whole genome shotgun sequence of Phytohabitans houttuyneae NBRC 108639.</title>
        <authorList>
            <person name="Komaki H."/>
            <person name="Tamura T."/>
        </authorList>
    </citation>
    <scope>NUCLEOTIDE SEQUENCE [LARGE SCALE GENOMIC DNA]</scope>
    <source>
        <strain evidence="3 4">NBRC 108639</strain>
    </source>
</reference>
<dbReference type="GO" id="GO:0004312">
    <property type="term" value="F:fatty acid synthase activity"/>
    <property type="evidence" value="ECO:0007669"/>
    <property type="project" value="TreeGrafter"/>
</dbReference>
<dbReference type="EMBL" id="BLPF01000004">
    <property type="protein sequence ID" value="GFJ85363.1"/>
    <property type="molecule type" value="Genomic_DNA"/>
</dbReference>
<dbReference type="InterPro" id="IPR036291">
    <property type="entry name" value="NAD(P)-bd_dom_sf"/>
</dbReference>
<dbReference type="InterPro" id="IPR057326">
    <property type="entry name" value="KR_dom"/>
</dbReference>
<dbReference type="SUPFAM" id="SSF51735">
    <property type="entry name" value="NAD(P)-binding Rossmann-fold domains"/>
    <property type="match status" value="1"/>
</dbReference>
<evidence type="ECO:0000259" key="2">
    <source>
        <dbReference type="SMART" id="SM00822"/>
    </source>
</evidence>
<dbReference type="GO" id="GO:0006633">
    <property type="term" value="P:fatty acid biosynthetic process"/>
    <property type="evidence" value="ECO:0007669"/>
    <property type="project" value="TreeGrafter"/>
</dbReference>
<comment type="caution">
    <text evidence="3">The sequence shown here is derived from an EMBL/GenBank/DDBJ whole genome shotgun (WGS) entry which is preliminary data.</text>
</comment>
<proteinExistence type="predicted"/>
<organism evidence="3 4">
    <name type="scientific">Phytohabitans houttuyneae</name>
    <dbReference type="NCBI Taxonomy" id="1076126"/>
    <lineage>
        <taxon>Bacteria</taxon>
        <taxon>Bacillati</taxon>
        <taxon>Actinomycetota</taxon>
        <taxon>Actinomycetes</taxon>
        <taxon>Micromonosporales</taxon>
        <taxon>Micromonosporaceae</taxon>
    </lineage>
</organism>
<dbReference type="PANTHER" id="PTHR43775">
    <property type="entry name" value="FATTY ACID SYNTHASE"/>
    <property type="match status" value="1"/>
</dbReference>
<gene>
    <name evidence="3" type="ORF">Phou_095430</name>
</gene>
<dbReference type="InterPro" id="IPR050091">
    <property type="entry name" value="PKS_NRPS_Biosynth_Enz"/>
</dbReference>
<keyword evidence="4" id="KW-1185">Reference proteome</keyword>
<dbReference type="Proteomes" id="UP000482800">
    <property type="component" value="Unassembled WGS sequence"/>
</dbReference>
<feature type="domain" description="Ketoreductase" evidence="2">
    <location>
        <begin position="1"/>
        <end position="149"/>
    </location>
</feature>
<name>A0A6V8KJJ2_9ACTN</name>
<dbReference type="PANTHER" id="PTHR43775:SF51">
    <property type="entry name" value="INACTIVE PHENOLPHTHIOCEROL SYNTHESIS POLYKETIDE SYNTHASE TYPE I PKS1-RELATED"/>
    <property type="match status" value="1"/>
</dbReference>
<dbReference type="SMART" id="SM00822">
    <property type="entry name" value="PKS_KR"/>
    <property type="match status" value="1"/>
</dbReference>
<evidence type="ECO:0000313" key="3">
    <source>
        <dbReference type="EMBL" id="GFJ85363.1"/>
    </source>
</evidence>
<evidence type="ECO:0000256" key="1">
    <source>
        <dbReference type="ARBA" id="ARBA00022679"/>
    </source>
</evidence>
<reference evidence="3 4" key="2">
    <citation type="submission" date="2020-03" db="EMBL/GenBank/DDBJ databases">
        <authorList>
            <person name="Ichikawa N."/>
            <person name="Kimura A."/>
            <person name="Kitahashi Y."/>
            <person name="Uohara A."/>
        </authorList>
    </citation>
    <scope>NUCLEOTIDE SEQUENCE [LARGE SCALE GENOMIC DNA]</scope>
    <source>
        <strain evidence="3 4">NBRC 108639</strain>
    </source>
</reference>
<protein>
    <recommendedName>
        <fullName evidence="2">Ketoreductase domain-containing protein</fullName>
    </recommendedName>
</protein>
<dbReference type="InterPro" id="IPR013968">
    <property type="entry name" value="PKS_KR"/>
</dbReference>
<dbReference type="AlphaFoldDB" id="A0A6V8KJJ2"/>